<dbReference type="AlphaFoldDB" id="A0A518FN58"/>
<dbReference type="InterPro" id="IPR001845">
    <property type="entry name" value="HTH_ArsR_DNA-bd_dom"/>
</dbReference>
<sequence length="112" mass="13241">MVKINEEAQAVFGAISHPARRQMLDLLREADRSVNTIAGHFEMSRPAVSQHLRILLDAGLVSEQRHGRERRYQLIPSGLETVRDWLTHYERFWDDRLQRLQQHLDNEDQKEL</sequence>
<proteinExistence type="predicted"/>
<dbReference type="CDD" id="cd00090">
    <property type="entry name" value="HTH_ARSR"/>
    <property type="match status" value="1"/>
</dbReference>
<reference evidence="2 3" key="1">
    <citation type="submission" date="2019-02" db="EMBL/GenBank/DDBJ databases">
        <title>Deep-cultivation of Planctomycetes and their phenomic and genomic characterization uncovers novel biology.</title>
        <authorList>
            <person name="Wiegand S."/>
            <person name="Jogler M."/>
            <person name="Boedeker C."/>
            <person name="Pinto D."/>
            <person name="Vollmers J."/>
            <person name="Rivas-Marin E."/>
            <person name="Kohn T."/>
            <person name="Peeters S.H."/>
            <person name="Heuer A."/>
            <person name="Rast P."/>
            <person name="Oberbeckmann S."/>
            <person name="Bunk B."/>
            <person name="Jeske O."/>
            <person name="Meyerdierks A."/>
            <person name="Storesund J.E."/>
            <person name="Kallscheuer N."/>
            <person name="Luecker S."/>
            <person name="Lage O.M."/>
            <person name="Pohl T."/>
            <person name="Merkel B.J."/>
            <person name="Hornburger P."/>
            <person name="Mueller R.-W."/>
            <person name="Bruemmer F."/>
            <person name="Labrenz M."/>
            <person name="Spormann A.M."/>
            <person name="Op den Camp H."/>
            <person name="Overmann J."/>
            <person name="Amann R."/>
            <person name="Jetten M.S.M."/>
            <person name="Mascher T."/>
            <person name="Medema M.H."/>
            <person name="Devos D.P."/>
            <person name="Kaster A.-K."/>
            <person name="Ovreas L."/>
            <person name="Rohde M."/>
            <person name="Galperin M.Y."/>
            <person name="Jogler C."/>
        </authorList>
    </citation>
    <scope>NUCLEOTIDE SEQUENCE [LARGE SCALE GENOMIC DNA]</scope>
    <source>
        <strain evidence="2 3">Pan153</strain>
    </source>
</reference>
<name>A0A518FN58_9PLAN</name>
<dbReference type="InterPro" id="IPR036388">
    <property type="entry name" value="WH-like_DNA-bd_sf"/>
</dbReference>
<dbReference type="NCBIfam" id="NF033788">
    <property type="entry name" value="HTH_metalloreg"/>
    <property type="match status" value="1"/>
</dbReference>
<dbReference type="EMBL" id="CP036317">
    <property type="protein sequence ID" value="QDV17695.1"/>
    <property type="molecule type" value="Genomic_DNA"/>
</dbReference>
<accession>A0A518FN58</accession>
<dbReference type="RefSeq" id="WP_145455711.1">
    <property type="nucleotide sequence ID" value="NZ_CP036317.1"/>
</dbReference>
<dbReference type="Pfam" id="PF01022">
    <property type="entry name" value="HTH_5"/>
    <property type="match status" value="1"/>
</dbReference>
<dbReference type="SMART" id="SM00418">
    <property type="entry name" value="HTH_ARSR"/>
    <property type="match status" value="1"/>
</dbReference>
<dbReference type="PRINTS" id="PR00778">
    <property type="entry name" value="HTHARSR"/>
</dbReference>
<dbReference type="PROSITE" id="PS50987">
    <property type="entry name" value="HTH_ARSR_2"/>
    <property type="match status" value="1"/>
</dbReference>
<organism evidence="2 3">
    <name type="scientific">Gimesia panareensis</name>
    <dbReference type="NCBI Taxonomy" id="2527978"/>
    <lineage>
        <taxon>Bacteria</taxon>
        <taxon>Pseudomonadati</taxon>
        <taxon>Planctomycetota</taxon>
        <taxon>Planctomycetia</taxon>
        <taxon>Planctomycetales</taxon>
        <taxon>Planctomycetaceae</taxon>
        <taxon>Gimesia</taxon>
    </lineage>
</organism>
<dbReference type="PANTHER" id="PTHR38600:SF2">
    <property type="entry name" value="SLL0088 PROTEIN"/>
    <property type="match status" value="1"/>
</dbReference>
<evidence type="ECO:0000313" key="3">
    <source>
        <dbReference type="Proteomes" id="UP000320839"/>
    </source>
</evidence>
<feature type="domain" description="HTH arsR-type" evidence="1">
    <location>
        <begin position="1"/>
        <end position="94"/>
    </location>
</feature>
<dbReference type="InterPro" id="IPR036390">
    <property type="entry name" value="WH_DNA-bd_sf"/>
</dbReference>
<evidence type="ECO:0000259" key="1">
    <source>
        <dbReference type="PROSITE" id="PS50987"/>
    </source>
</evidence>
<dbReference type="GO" id="GO:0003700">
    <property type="term" value="F:DNA-binding transcription factor activity"/>
    <property type="evidence" value="ECO:0007669"/>
    <property type="project" value="InterPro"/>
</dbReference>
<protein>
    <submittedName>
        <fullName evidence="2">Transcriptional repressor SdpR</fullName>
    </submittedName>
</protein>
<dbReference type="PANTHER" id="PTHR38600">
    <property type="entry name" value="TRANSCRIPTIONAL REGULATORY PROTEIN"/>
    <property type="match status" value="1"/>
</dbReference>
<dbReference type="SUPFAM" id="SSF46785">
    <property type="entry name" value="Winged helix' DNA-binding domain"/>
    <property type="match status" value="1"/>
</dbReference>
<dbReference type="Proteomes" id="UP000320839">
    <property type="component" value="Chromosome"/>
</dbReference>
<dbReference type="Gene3D" id="1.10.10.10">
    <property type="entry name" value="Winged helix-like DNA-binding domain superfamily/Winged helix DNA-binding domain"/>
    <property type="match status" value="1"/>
</dbReference>
<evidence type="ECO:0000313" key="2">
    <source>
        <dbReference type="EMBL" id="QDV17695.1"/>
    </source>
</evidence>
<gene>
    <name evidence="2" type="primary">sdpR_1</name>
    <name evidence="2" type="ORF">Pan153_23490</name>
</gene>
<dbReference type="InterPro" id="IPR011991">
    <property type="entry name" value="ArsR-like_HTH"/>
</dbReference>
<dbReference type="OrthoDB" id="9799175at2"/>